<dbReference type="RefSeq" id="WP_348739295.1">
    <property type="nucleotide sequence ID" value="NZ_CAXJRC010000041.1"/>
</dbReference>
<organism evidence="2 3">
    <name type="scientific">Tenacibaculum vairaonense</name>
    <dbReference type="NCBI Taxonomy" id="3137860"/>
    <lineage>
        <taxon>Bacteria</taxon>
        <taxon>Pseudomonadati</taxon>
        <taxon>Bacteroidota</taxon>
        <taxon>Flavobacteriia</taxon>
        <taxon>Flavobacteriales</taxon>
        <taxon>Flavobacteriaceae</taxon>
        <taxon>Tenacibaculum</taxon>
    </lineage>
</organism>
<dbReference type="Pfam" id="PF00582">
    <property type="entry name" value="Usp"/>
    <property type="match status" value="1"/>
</dbReference>
<proteinExistence type="predicted"/>
<dbReference type="EMBL" id="CAXJRC010000041">
    <property type="protein sequence ID" value="CAL2107701.1"/>
    <property type="molecule type" value="Genomic_DNA"/>
</dbReference>
<gene>
    <name evidence="2" type="ORF">T190115A13A_40223</name>
</gene>
<dbReference type="InterPro" id="IPR006016">
    <property type="entry name" value="UspA"/>
</dbReference>
<evidence type="ECO:0000259" key="1">
    <source>
        <dbReference type="Pfam" id="PF00582"/>
    </source>
</evidence>
<dbReference type="SUPFAM" id="SSF52402">
    <property type="entry name" value="Adenine nucleotide alpha hydrolases-like"/>
    <property type="match status" value="2"/>
</dbReference>
<evidence type="ECO:0000313" key="3">
    <source>
        <dbReference type="Proteomes" id="UP001497602"/>
    </source>
</evidence>
<dbReference type="Gene3D" id="3.40.50.12370">
    <property type="match status" value="1"/>
</dbReference>
<reference evidence="2 3" key="1">
    <citation type="submission" date="2024-05" db="EMBL/GenBank/DDBJ databases">
        <authorList>
            <person name="Duchaud E."/>
        </authorList>
    </citation>
    <scope>NUCLEOTIDE SEQUENCE [LARGE SCALE GENOMIC DNA]</scope>
    <source>
        <strain evidence="2">Ena-SAMPLE-TAB-13-05-2024-13:56:06:370-140305</strain>
    </source>
</reference>
<protein>
    <submittedName>
        <fullName evidence="2">Nucleotide-binding universal stress UspA family protein</fullName>
    </submittedName>
</protein>
<dbReference type="CDD" id="cd00293">
    <property type="entry name" value="USP-like"/>
    <property type="match status" value="1"/>
</dbReference>
<evidence type="ECO:0000313" key="2">
    <source>
        <dbReference type="EMBL" id="CAL2107701.1"/>
    </source>
</evidence>
<accession>A0ABM9PPN2</accession>
<comment type="caution">
    <text evidence="2">The sequence shown here is derived from an EMBL/GenBank/DDBJ whole genome shotgun (WGS) entry which is preliminary data.</text>
</comment>
<sequence length="284" mass="32644">MKKKILLLTDFSKIALNAIMYALELNKTDRCDFYVLNTFKTRFNLIEDIIPPQAGESGYDIPKNESLNRLKHLSKLIEFHEDENPYHTFSYLSINKPLLKAVIETVDLKDIELVIMGTKGITDNNSSVFGSNAIEIMEKVRNCPVLVIPEKANRLLPKEIVFPTNFKINYKKRELNYLIEIAKKCNSAIRILHINNKDGVDKNLIDNQKRLEEYFQGIKYSIHLLSGVSVSAGIRCFVDSRESDMITFINRKHKFFGSILTQPLVKNIGYKLKVPVLVLHDLNN</sequence>
<keyword evidence="3" id="KW-1185">Reference proteome</keyword>
<name>A0ABM9PPN2_9FLAO</name>
<feature type="domain" description="UspA" evidence="1">
    <location>
        <begin position="2"/>
        <end position="149"/>
    </location>
</feature>
<dbReference type="Proteomes" id="UP001497602">
    <property type="component" value="Unassembled WGS sequence"/>
</dbReference>